<evidence type="ECO:0008006" key="4">
    <source>
        <dbReference type="Google" id="ProtNLM"/>
    </source>
</evidence>
<reference evidence="2 3" key="1">
    <citation type="submission" date="2018-04" db="EMBL/GenBank/DDBJ databases">
        <title>The genome of golden apple snail Pomacea canaliculata provides insight into stress tolerance and invasive adaptation.</title>
        <authorList>
            <person name="Liu C."/>
            <person name="Liu B."/>
            <person name="Ren Y."/>
            <person name="Zhang Y."/>
            <person name="Wang H."/>
            <person name="Li S."/>
            <person name="Jiang F."/>
            <person name="Yin L."/>
            <person name="Zhang G."/>
            <person name="Qian W."/>
            <person name="Fan W."/>
        </authorList>
    </citation>
    <scope>NUCLEOTIDE SEQUENCE [LARGE SCALE GENOMIC DNA]</scope>
    <source>
        <strain evidence="2">SZHN2017</strain>
        <tissue evidence="2">Muscle</tissue>
    </source>
</reference>
<evidence type="ECO:0000313" key="3">
    <source>
        <dbReference type="Proteomes" id="UP000245119"/>
    </source>
</evidence>
<dbReference type="EMBL" id="PZQS01000006">
    <property type="protein sequence ID" value="PVD28278.1"/>
    <property type="molecule type" value="Genomic_DNA"/>
</dbReference>
<name>A0A2T7P4E5_POMCA</name>
<gene>
    <name evidence="2" type="ORF">C0Q70_10865</name>
</gene>
<keyword evidence="3" id="KW-1185">Reference proteome</keyword>
<keyword evidence="1" id="KW-0732">Signal</keyword>
<dbReference type="Proteomes" id="UP000245119">
    <property type="component" value="Linkage Group LG6"/>
</dbReference>
<comment type="caution">
    <text evidence="2">The sequence shown here is derived from an EMBL/GenBank/DDBJ whole genome shotgun (WGS) entry which is preliminary data.</text>
</comment>
<protein>
    <recommendedName>
        <fullName evidence="4">Spaetzle domain-containing protein</fullName>
    </recommendedName>
</protein>
<proteinExistence type="predicted"/>
<dbReference type="AlphaFoldDB" id="A0A2T7P4E5"/>
<feature type="chain" id="PRO_5015457652" description="Spaetzle domain-containing protein" evidence="1">
    <location>
        <begin position="24"/>
        <end position="214"/>
    </location>
</feature>
<sequence length="214" mass="23428">MKILWLLTVAVLTPEHPWQSSSGLVVGSSSGDLLPDLKDLSLPVGLLRADDKRSSCTNTSCGGAKNDSLYEEVTKYYRRHFYTPRDIFWLSCNANPKKCQPYITTASTGASDSWLLTTASVMGTVDMDQCCKTTRAFKTMSGLMTTSSGVQCTVLTLNNFYQVVHVGTCDTSSPNGCSGRCRQEMSKVSLLCLRQGALEFNFFDIPSYCSCKAS</sequence>
<dbReference type="Gene3D" id="2.10.90.10">
    <property type="entry name" value="Cystine-knot cytokines"/>
    <property type="match status" value="1"/>
</dbReference>
<evidence type="ECO:0000313" key="2">
    <source>
        <dbReference type="EMBL" id="PVD28278.1"/>
    </source>
</evidence>
<dbReference type="InterPro" id="IPR029034">
    <property type="entry name" value="Cystine-knot_cytokine"/>
</dbReference>
<accession>A0A2T7P4E5</accession>
<organism evidence="2 3">
    <name type="scientific">Pomacea canaliculata</name>
    <name type="common">Golden apple snail</name>
    <dbReference type="NCBI Taxonomy" id="400727"/>
    <lineage>
        <taxon>Eukaryota</taxon>
        <taxon>Metazoa</taxon>
        <taxon>Spiralia</taxon>
        <taxon>Lophotrochozoa</taxon>
        <taxon>Mollusca</taxon>
        <taxon>Gastropoda</taxon>
        <taxon>Caenogastropoda</taxon>
        <taxon>Architaenioglossa</taxon>
        <taxon>Ampullarioidea</taxon>
        <taxon>Ampullariidae</taxon>
        <taxon>Pomacea</taxon>
    </lineage>
</organism>
<dbReference type="SUPFAM" id="SSF57501">
    <property type="entry name" value="Cystine-knot cytokines"/>
    <property type="match status" value="1"/>
</dbReference>
<feature type="signal peptide" evidence="1">
    <location>
        <begin position="1"/>
        <end position="23"/>
    </location>
</feature>
<evidence type="ECO:0000256" key="1">
    <source>
        <dbReference type="SAM" id="SignalP"/>
    </source>
</evidence>